<accession>A0A1I0NLQ0</accession>
<dbReference type="Pfam" id="PF13302">
    <property type="entry name" value="Acetyltransf_3"/>
    <property type="match status" value="1"/>
</dbReference>
<feature type="domain" description="N-acetyltransferase" evidence="1">
    <location>
        <begin position="8"/>
        <end position="166"/>
    </location>
</feature>
<dbReference type="Gene3D" id="3.40.630.30">
    <property type="match status" value="1"/>
</dbReference>
<sequence length="178" mass="19977">MELSSDKLCLIPATAKDIPAIHRLHSLPETDRFNTLGLPADIGVTTSIVNGWLKEEGQQVWCITLKDTREFIGLAGMVFKPVRFNSAEIWYKLDVAHWGNGYATELVGELLSYAFDTLRLHRMEAGCAVENTASARVLEKCGFQLEGRKREVLPIRGAWVDNFMYGILSGDYQQAKSR</sequence>
<evidence type="ECO:0000259" key="1">
    <source>
        <dbReference type="PROSITE" id="PS51186"/>
    </source>
</evidence>
<organism evidence="2 3">
    <name type="scientific">Chitinophaga arvensicola</name>
    <dbReference type="NCBI Taxonomy" id="29529"/>
    <lineage>
        <taxon>Bacteria</taxon>
        <taxon>Pseudomonadati</taxon>
        <taxon>Bacteroidota</taxon>
        <taxon>Chitinophagia</taxon>
        <taxon>Chitinophagales</taxon>
        <taxon>Chitinophagaceae</taxon>
        <taxon>Chitinophaga</taxon>
    </lineage>
</organism>
<dbReference type="PROSITE" id="PS51186">
    <property type="entry name" value="GNAT"/>
    <property type="match status" value="1"/>
</dbReference>
<dbReference type="STRING" id="29529.SAMN04488122_0254"/>
<reference evidence="3" key="1">
    <citation type="submission" date="2016-10" db="EMBL/GenBank/DDBJ databases">
        <authorList>
            <person name="Varghese N."/>
            <person name="Submissions S."/>
        </authorList>
    </citation>
    <scope>NUCLEOTIDE SEQUENCE [LARGE SCALE GENOMIC DNA]</scope>
    <source>
        <strain evidence="3">DSM 3695</strain>
    </source>
</reference>
<proteinExistence type="predicted"/>
<protein>
    <submittedName>
        <fullName evidence="2">Protein N-acetyltransferase, RimJ/RimL family</fullName>
    </submittedName>
</protein>
<dbReference type="InterPro" id="IPR016181">
    <property type="entry name" value="Acyl_CoA_acyltransferase"/>
</dbReference>
<dbReference type="InterPro" id="IPR051531">
    <property type="entry name" value="N-acetyltransferase"/>
</dbReference>
<keyword evidence="3" id="KW-1185">Reference proteome</keyword>
<dbReference type="PANTHER" id="PTHR43792">
    <property type="entry name" value="GNAT FAMILY, PUTATIVE (AFU_ORTHOLOGUE AFUA_3G00765)-RELATED-RELATED"/>
    <property type="match status" value="1"/>
</dbReference>
<evidence type="ECO:0000313" key="2">
    <source>
        <dbReference type="EMBL" id="SEW02370.1"/>
    </source>
</evidence>
<keyword evidence="2" id="KW-0808">Transferase</keyword>
<gene>
    <name evidence="2" type="ORF">SAMN04488122_0254</name>
</gene>
<dbReference type="RefSeq" id="WP_089889487.1">
    <property type="nucleotide sequence ID" value="NZ_FOJG01000001.1"/>
</dbReference>
<evidence type="ECO:0000313" key="3">
    <source>
        <dbReference type="Proteomes" id="UP000199310"/>
    </source>
</evidence>
<dbReference type="Proteomes" id="UP000199310">
    <property type="component" value="Unassembled WGS sequence"/>
</dbReference>
<dbReference type="GO" id="GO:0016747">
    <property type="term" value="F:acyltransferase activity, transferring groups other than amino-acyl groups"/>
    <property type="evidence" value="ECO:0007669"/>
    <property type="project" value="InterPro"/>
</dbReference>
<dbReference type="SUPFAM" id="SSF55729">
    <property type="entry name" value="Acyl-CoA N-acyltransferases (Nat)"/>
    <property type="match status" value="1"/>
</dbReference>
<dbReference type="AlphaFoldDB" id="A0A1I0NLQ0"/>
<name>A0A1I0NLQ0_9BACT</name>
<dbReference type="OrthoDB" id="9811523at2"/>
<dbReference type="InterPro" id="IPR000182">
    <property type="entry name" value="GNAT_dom"/>
</dbReference>
<dbReference type="EMBL" id="FOJG01000001">
    <property type="protein sequence ID" value="SEW02370.1"/>
    <property type="molecule type" value="Genomic_DNA"/>
</dbReference>